<proteinExistence type="predicted"/>
<feature type="compositionally biased region" description="Basic and acidic residues" evidence="1">
    <location>
        <begin position="67"/>
        <end position="77"/>
    </location>
</feature>
<evidence type="ECO:0000313" key="2">
    <source>
        <dbReference type="EMBL" id="GIY91225.1"/>
    </source>
</evidence>
<feature type="region of interest" description="Disordered" evidence="1">
    <location>
        <begin position="53"/>
        <end position="77"/>
    </location>
</feature>
<name>A0AAV4X7Y1_CAEEX</name>
<organism evidence="2 3">
    <name type="scientific">Caerostris extrusa</name>
    <name type="common">Bark spider</name>
    <name type="synonym">Caerostris bankana</name>
    <dbReference type="NCBI Taxonomy" id="172846"/>
    <lineage>
        <taxon>Eukaryota</taxon>
        <taxon>Metazoa</taxon>
        <taxon>Ecdysozoa</taxon>
        <taxon>Arthropoda</taxon>
        <taxon>Chelicerata</taxon>
        <taxon>Arachnida</taxon>
        <taxon>Araneae</taxon>
        <taxon>Araneomorphae</taxon>
        <taxon>Entelegynae</taxon>
        <taxon>Araneoidea</taxon>
        <taxon>Araneidae</taxon>
        <taxon>Caerostris</taxon>
    </lineage>
</organism>
<keyword evidence="3" id="KW-1185">Reference proteome</keyword>
<dbReference type="Proteomes" id="UP001054945">
    <property type="component" value="Unassembled WGS sequence"/>
</dbReference>
<evidence type="ECO:0000313" key="3">
    <source>
        <dbReference type="Proteomes" id="UP001054945"/>
    </source>
</evidence>
<dbReference type="AlphaFoldDB" id="A0AAV4X7Y1"/>
<comment type="caution">
    <text evidence="2">The sequence shown here is derived from an EMBL/GenBank/DDBJ whole genome shotgun (WGS) entry which is preliminary data.</text>
</comment>
<gene>
    <name evidence="2" type="ORF">CEXT_472991</name>
</gene>
<reference evidence="2 3" key="1">
    <citation type="submission" date="2021-06" db="EMBL/GenBank/DDBJ databases">
        <title>Caerostris extrusa draft genome.</title>
        <authorList>
            <person name="Kono N."/>
            <person name="Arakawa K."/>
        </authorList>
    </citation>
    <scope>NUCLEOTIDE SEQUENCE [LARGE SCALE GENOMIC DNA]</scope>
</reference>
<protein>
    <submittedName>
        <fullName evidence="2">Uncharacterized protein</fullName>
    </submittedName>
</protein>
<accession>A0AAV4X7Y1</accession>
<dbReference type="EMBL" id="BPLR01017389">
    <property type="protein sequence ID" value="GIY91225.1"/>
    <property type="molecule type" value="Genomic_DNA"/>
</dbReference>
<evidence type="ECO:0000256" key="1">
    <source>
        <dbReference type="SAM" id="MobiDB-lite"/>
    </source>
</evidence>
<sequence>MPETYHFVESQTHQSETAIKKPRWMANGNRGHLHNLSDCGPRRKGVGLEAMGATKKDCSRRGPPFEIRMRGGEEGRDLLPPLLQRHLTPHPEAAPFQQDSL</sequence>